<protein>
    <submittedName>
        <fullName evidence="1">Uncharacterized protein</fullName>
    </submittedName>
</protein>
<evidence type="ECO:0000313" key="1">
    <source>
        <dbReference type="EMBL" id="TKJ40156.1"/>
    </source>
</evidence>
<evidence type="ECO:0000313" key="2">
    <source>
        <dbReference type="Proteomes" id="UP000317778"/>
    </source>
</evidence>
<reference evidence="1 2" key="1">
    <citation type="submission" date="2017-06" db="EMBL/GenBank/DDBJ databases">
        <title>Novel microbial phyla capable of carbon fixation and sulfur reduction in deep-sea sediments.</title>
        <authorList>
            <person name="Huang J."/>
            <person name="Baker B."/>
            <person name="Wang Y."/>
        </authorList>
    </citation>
    <scope>NUCLEOTIDE SEQUENCE [LARGE SCALE GENOMIC DNA]</scope>
    <source>
        <strain evidence="1">B3_TA06</strain>
    </source>
</reference>
<dbReference type="Proteomes" id="UP000317778">
    <property type="component" value="Unassembled WGS sequence"/>
</dbReference>
<sequence>MIAENPDWQEHIQLIHDSINIVNLIAVERLHKDDDELLIRGIGARLFNDYSTAWSLLFSGFYQVSLMVQRDIFECGLLLTKFALDRPSIQRWKDVDPENREQKEEFQPREIRKLIKETTGIPITHRTNIDYMYHLLCELGVHPTHVGINSMLGRGVGKNRLLKVGPMVDKQKFKICLMDFTRISAMAADSLVGAFGIQTIEPELHPTYIALRQSSLQWFSKHGTFPGEIPKK</sequence>
<name>A0A532UYZ2_UNCT6</name>
<dbReference type="AlphaFoldDB" id="A0A532UYZ2"/>
<organism evidence="1 2">
    <name type="scientific">candidate division TA06 bacterium B3_TA06</name>
    <dbReference type="NCBI Taxonomy" id="2012487"/>
    <lineage>
        <taxon>Bacteria</taxon>
        <taxon>Bacteria division TA06</taxon>
    </lineage>
</organism>
<accession>A0A532UYZ2</accession>
<comment type="caution">
    <text evidence="1">The sequence shown here is derived from an EMBL/GenBank/DDBJ whole genome shotgun (WGS) entry which is preliminary data.</text>
</comment>
<dbReference type="EMBL" id="NJBO01000020">
    <property type="protein sequence ID" value="TKJ40156.1"/>
    <property type="molecule type" value="Genomic_DNA"/>
</dbReference>
<gene>
    <name evidence="1" type="ORF">CEE36_09860</name>
</gene>
<proteinExistence type="predicted"/>